<dbReference type="Gene3D" id="2.20.28.200">
    <property type="match status" value="1"/>
</dbReference>
<dbReference type="SUPFAM" id="SSF52467">
    <property type="entry name" value="DHS-like NAD/FAD-binding domain"/>
    <property type="match status" value="1"/>
</dbReference>
<protein>
    <recommendedName>
        <fullName evidence="9">UBP-type domain-containing protein</fullName>
    </recommendedName>
</protein>
<evidence type="ECO:0000256" key="3">
    <source>
        <dbReference type="PROSITE-ProRule" id="PRU00236"/>
    </source>
</evidence>
<feature type="binding site" evidence="3">
    <location>
        <position position="441"/>
    </location>
    <ligand>
        <name>Zn(2+)</name>
        <dbReference type="ChEBI" id="CHEBI:29105"/>
    </ligand>
</feature>
<keyword evidence="3" id="KW-0862">Zinc</keyword>
<feature type="domain" description="UBP-type" evidence="5">
    <location>
        <begin position="156"/>
        <end position="258"/>
    </location>
</feature>
<dbReference type="Proteomes" id="UP000187209">
    <property type="component" value="Unassembled WGS sequence"/>
</dbReference>
<comment type="caution">
    <text evidence="7">The sequence shown here is derived from an EMBL/GenBank/DDBJ whole genome shotgun (WGS) entry which is preliminary data.</text>
</comment>
<dbReference type="Pfam" id="PF02146">
    <property type="entry name" value="SIR2"/>
    <property type="match status" value="1"/>
</dbReference>
<evidence type="ECO:0000313" key="7">
    <source>
        <dbReference type="EMBL" id="OMJ67187.1"/>
    </source>
</evidence>
<keyword evidence="2" id="KW-0520">NAD</keyword>
<dbReference type="InterPro" id="IPR003000">
    <property type="entry name" value="Sirtuin"/>
</dbReference>
<dbReference type="InterPro" id="IPR029035">
    <property type="entry name" value="DHS-like_NAD/FAD-binding_dom"/>
</dbReference>
<dbReference type="Pfam" id="PF02148">
    <property type="entry name" value="zf-UBP"/>
    <property type="match status" value="2"/>
</dbReference>
<dbReference type="InterPro" id="IPR026590">
    <property type="entry name" value="Ssirtuin_cat_dom"/>
</dbReference>
<gene>
    <name evidence="7" type="ORF">SteCoe_35721</name>
</gene>
<dbReference type="SUPFAM" id="SSF57850">
    <property type="entry name" value="RING/U-box"/>
    <property type="match status" value="2"/>
</dbReference>
<proteinExistence type="predicted"/>
<keyword evidence="1" id="KW-0808">Transferase</keyword>
<evidence type="ECO:0008006" key="9">
    <source>
        <dbReference type="Google" id="ProtNLM"/>
    </source>
</evidence>
<reference evidence="7 8" key="1">
    <citation type="submission" date="2016-11" db="EMBL/GenBank/DDBJ databases">
        <title>The macronuclear genome of Stentor coeruleus: a giant cell with tiny introns.</title>
        <authorList>
            <person name="Slabodnick M."/>
            <person name="Ruby J.G."/>
            <person name="Reiff S.B."/>
            <person name="Swart E.C."/>
            <person name="Gosai S."/>
            <person name="Prabakaran S."/>
            <person name="Witkowska E."/>
            <person name="Larue G.E."/>
            <person name="Fisher S."/>
            <person name="Freeman R.M."/>
            <person name="Gunawardena J."/>
            <person name="Chu W."/>
            <person name="Stover N.A."/>
            <person name="Gregory B.D."/>
            <person name="Nowacki M."/>
            <person name="Derisi J."/>
            <person name="Roy S.W."/>
            <person name="Marshall W.F."/>
            <person name="Sood P."/>
        </authorList>
    </citation>
    <scope>NUCLEOTIDE SEQUENCE [LARGE SCALE GENOMIC DNA]</scope>
    <source>
        <strain evidence="7">WM001</strain>
    </source>
</reference>
<dbReference type="GO" id="GO:0016740">
    <property type="term" value="F:transferase activity"/>
    <property type="evidence" value="ECO:0007669"/>
    <property type="project" value="UniProtKB-KW"/>
</dbReference>
<organism evidence="7 8">
    <name type="scientific">Stentor coeruleus</name>
    <dbReference type="NCBI Taxonomy" id="5963"/>
    <lineage>
        <taxon>Eukaryota</taxon>
        <taxon>Sar</taxon>
        <taxon>Alveolata</taxon>
        <taxon>Ciliophora</taxon>
        <taxon>Postciliodesmatophora</taxon>
        <taxon>Heterotrichea</taxon>
        <taxon>Heterotrichida</taxon>
        <taxon>Stentoridae</taxon>
        <taxon>Stentor</taxon>
    </lineage>
</organism>
<accession>A0A1R2ARP2</accession>
<dbReference type="GO" id="GO:0008270">
    <property type="term" value="F:zinc ion binding"/>
    <property type="evidence" value="ECO:0007669"/>
    <property type="project" value="UniProtKB-KW"/>
</dbReference>
<dbReference type="EMBL" id="MPUH01001548">
    <property type="protein sequence ID" value="OMJ67187.1"/>
    <property type="molecule type" value="Genomic_DNA"/>
</dbReference>
<evidence type="ECO:0000259" key="5">
    <source>
        <dbReference type="PROSITE" id="PS50271"/>
    </source>
</evidence>
<sequence>MQTGYAICPRSDCSHYNSLNLNFRNLTSSLFSLPCSTCGDTQEGWFCLTCKTIACSSYINGHMKEHFSISSHPIVLSLTDLSIWCYECNSYITSKILQRLVKELGDLKFNEIKEITSTPLDSAKLEEIRLEDLRKELEAAKNAKEVGGMYAVTPKDDCPHVCIENLAEDYSVFDSIQVNTSCGACSNTNENWVCLKCGDVKCSRYVNEHMLMHALESSHALALSFSDLSFWCYACESYIVDLDLHEIYEMFQKKKFGNNKPNAYNSTAHTTEEEKIEYFDTEEELEEKISILANWIQESKYFIAFTGAGISTSAGIPDFRSGFNTVLPTGAGCWERKTVKNRKAPKASVRTTLVKALPTSTHMAFVEMMRIGHLKYILSQNVDGLHRKSGISPEKIAELHGNANVEKCKKCKMEYMRDYGVRNNPNVHMHETGNYCDNPECGGELYDTIINFGENLDEEVLVNSANESEKADLCLAMGSSLRVNPAAMFAKDVSKHGRLVIVNLQKTPLDKYALVIHALCDVVMTRLMNKLNLEVPKFFLRRHVGVSHKNHAFNVRGLDFNGAPYSILTKVIFMSDPPVEVTKAPFSVSSSVEFSSIVLFFQGHYEEPSLELAIPSSSFSKHERIHEIVYDPEIKQWI</sequence>
<dbReference type="InterPro" id="IPR013083">
    <property type="entry name" value="Znf_RING/FYVE/PHD"/>
</dbReference>
<evidence type="ECO:0000313" key="8">
    <source>
        <dbReference type="Proteomes" id="UP000187209"/>
    </source>
</evidence>
<dbReference type="SMART" id="SM00290">
    <property type="entry name" value="ZnF_UBP"/>
    <property type="match status" value="2"/>
</dbReference>
<dbReference type="PANTHER" id="PTHR47665">
    <property type="entry name" value="HISTONE DEACETYLASE-LIKE PROTEIN"/>
    <property type="match status" value="1"/>
</dbReference>
<feature type="binding site" evidence="3">
    <location>
        <position position="411"/>
    </location>
    <ligand>
        <name>Zn(2+)</name>
        <dbReference type="ChEBI" id="CHEBI:29105"/>
    </ligand>
</feature>
<evidence type="ECO:0000259" key="6">
    <source>
        <dbReference type="PROSITE" id="PS50305"/>
    </source>
</evidence>
<feature type="active site" description="Proton acceptor" evidence="3">
    <location>
        <position position="400"/>
    </location>
</feature>
<dbReference type="PANTHER" id="PTHR47665:SF1">
    <property type="entry name" value="HISTONE DEACETYLASE-LIKE PROTEIN"/>
    <property type="match status" value="1"/>
</dbReference>
<feature type="binding site" evidence="3">
    <location>
        <position position="436"/>
    </location>
    <ligand>
        <name>Zn(2+)</name>
        <dbReference type="ChEBI" id="CHEBI:29105"/>
    </ligand>
</feature>
<name>A0A1R2ARP2_9CILI</name>
<keyword evidence="3" id="KW-0479">Metal-binding</keyword>
<dbReference type="Gene3D" id="3.30.40.10">
    <property type="entry name" value="Zinc/RING finger domain, C3HC4 (zinc finger)"/>
    <property type="match status" value="2"/>
</dbReference>
<dbReference type="PROSITE" id="PS50305">
    <property type="entry name" value="SIRTUIN"/>
    <property type="match status" value="1"/>
</dbReference>
<evidence type="ECO:0000256" key="2">
    <source>
        <dbReference type="ARBA" id="ARBA00023027"/>
    </source>
</evidence>
<feature type="binding site" evidence="3">
    <location>
        <position position="408"/>
    </location>
    <ligand>
        <name>Zn(2+)</name>
        <dbReference type="ChEBI" id="CHEBI:29105"/>
    </ligand>
</feature>
<dbReference type="Gene3D" id="3.40.50.1220">
    <property type="entry name" value="TPP-binding domain"/>
    <property type="match status" value="1"/>
</dbReference>
<dbReference type="GO" id="GO:0070403">
    <property type="term" value="F:NAD+ binding"/>
    <property type="evidence" value="ECO:0007669"/>
    <property type="project" value="InterPro"/>
</dbReference>
<dbReference type="AlphaFoldDB" id="A0A1R2ARP2"/>
<feature type="domain" description="UBP-type" evidence="5">
    <location>
        <begin position="11"/>
        <end position="111"/>
    </location>
</feature>
<dbReference type="OrthoDB" id="424302at2759"/>
<evidence type="ECO:0000256" key="1">
    <source>
        <dbReference type="ARBA" id="ARBA00022679"/>
    </source>
</evidence>
<evidence type="ECO:0000256" key="4">
    <source>
        <dbReference type="PROSITE-ProRule" id="PRU00502"/>
    </source>
</evidence>
<dbReference type="InterPro" id="IPR001607">
    <property type="entry name" value="Znf_UBP"/>
</dbReference>
<feature type="domain" description="Deacetylase sirtuin-type" evidence="6">
    <location>
        <begin position="282"/>
        <end position="534"/>
    </location>
</feature>
<keyword evidence="4" id="KW-0863">Zinc-finger</keyword>
<keyword evidence="8" id="KW-1185">Reference proteome</keyword>
<dbReference type="PROSITE" id="PS50271">
    <property type="entry name" value="ZF_UBP"/>
    <property type="match status" value="2"/>
</dbReference>